<organism evidence="2 3">
    <name type="scientific">Fusarium equiseti</name>
    <name type="common">Fusarium scirpi</name>
    <dbReference type="NCBI Taxonomy" id="61235"/>
    <lineage>
        <taxon>Eukaryota</taxon>
        <taxon>Fungi</taxon>
        <taxon>Dikarya</taxon>
        <taxon>Ascomycota</taxon>
        <taxon>Pezizomycotina</taxon>
        <taxon>Sordariomycetes</taxon>
        <taxon>Hypocreomycetidae</taxon>
        <taxon>Hypocreales</taxon>
        <taxon>Nectriaceae</taxon>
        <taxon>Fusarium</taxon>
        <taxon>Fusarium incarnatum-equiseti species complex</taxon>
    </lineage>
</organism>
<dbReference type="AlphaFoldDB" id="A0A8J2IRK3"/>
<evidence type="ECO:0000313" key="2">
    <source>
        <dbReference type="EMBL" id="CAG7562638.1"/>
    </source>
</evidence>
<comment type="caution">
    <text evidence="2">The sequence shown here is derived from an EMBL/GenBank/DDBJ whole genome shotgun (WGS) entry which is preliminary data.</text>
</comment>
<name>A0A8J2IRK3_FUSEQ</name>
<gene>
    <name evidence="2" type="ORF">FEQUK3_LOCUS8351</name>
</gene>
<protein>
    <recommendedName>
        <fullName evidence="4">Transcription factor domain-containing protein</fullName>
    </recommendedName>
</protein>
<dbReference type="Proteomes" id="UP000693738">
    <property type="component" value="Unassembled WGS sequence"/>
</dbReference>
<evidence type="ECO:0000256" key="1">
    <source>
        <dbReference type="SAM" id="MobiDB-lite"/>
    </source>
</evidence>
<proteinExistence type="predicted"/>
<evidence type="ECO:0000313" key="3">
    <source>
        <dbReference type="Proteomes" id="UP000693738"/>
    </source>
</evidence>
<sequence>MPLDPDTRHDSPSTERHLTQQTDDGTSTDGVSRDGNFADGNLPEMSESVTSAQSAHLDEPYDEERDPWNLEHSVAVSIGLDQPGIPVTPRSRDMDTDTEQGNTVDTLKYGIDRDGAVMLLEYMLSSGPKLGIFSLLHDLRFDIKSAIEHLGGSRARQGCAGLAYAVLAIGLEIYPYQSHQHLALNTDIAIDSLRAEFLSLIPTLAWKSADADISPCVSLLFASYTWCFTGNLTEISTRWIGIARLLWEELRTGEVPDWSTQFRNRITNAIHFQSILMSYLHFQEPPLPLSLQHNDTSCHSSSEGDEYFHLLSQLLGPFQQACKLDRQPANLRRVRDDLEEVYLGLPPHLLEFSDLEYAYQAEFLLWLHGIYIITYVNPDLYTVFTDSSLPLTREYFSTLEHTLLLGETPKAKQSAPAQ</sequence>
<feature type="compositionally biased region" description="Low complexity" evidence="1">
    <location>
        <begin position="19"/>
        <end position="35"/>
    </location>
</feature>
<feature type="region of interest" description="Disordered" evidence="1">
    <location>
        <begin position="80"/>
        <end position="101"/>
    </location>
</feature>
<reference evidence="2" key="1">
    <citation type="submission" date="2021-05" db="EMBL/GenBank/DDBJ databases">
        <authorList>
            <person name="Khan N."/>
        </authorList>
    </citation>
    <scope>NUCLEOTIDE SEQUENCE</scope>
</reference>
<feature type="region of interest" description="Disordered" evidence="1">
    <location>
        <begin position="1"/>
        <end position="64"/>
    </location>
</feature>
<evidence type="ECO:0008006" key="4">
    <source>
        <dbReference type="Google" id="ProtNLM"/>
    </source>
</evidence>
<accession>A0A8J2IRK3</accession>
<feature type="compositionally biased region" description="Basic and acidic residues" evidence="1">
    <location>
        <begin position="1"/>
        <end position="18"/>
    </location>
</feature>
<dbReference type="EMBL" id="CAJSTJ010000151">
    <property type="protein sequence ID" value="CAG7562638.1"/>
    <property type="molecule type" value="Genomic_DNA"/>
</dbReference>